<dbReference type="KEGG" id="dpb:BABL1_gene_559"/>
<sequence>MVKKLNLILLFTITLINSNTYIKAINNTIKEKINHAIKKSRPYLLNQYLPRLNLTQTEKDNFI</sequence>
<reference evidence="1 2" key="1">
    <citation type="journal article" date="2015" name="Biol. Direct">
        <title>Babela massiliensis, a representative of a widespread bacterial phylum with unusual adaptations to parasitism in amoebae.</title>
        <authorList>
            <person name="Pagnier I."/>
            <person name="Yutin N."/>
            <person name="Croce O."/>
            <person name="Makarova K.S."/>
            <person name="Wolf Y.I."/>
            <person name="Benamar S."/>
            <person name="Raoult D."/>
            <person name="Koonin E.V."/>
            <person name="La Scola B."/>
        </authorList>
    </citation>
    <scope>NUCLEOTIDE SEQUENCE [LARGE SCALE GENOMIC DNA]</scope>
    <source>
        <strain evidence="2">BABL1</strain>
    </source>
</reference>
<organism evidence="1 2">
    <name type="scientific">Candidatus Babela massiliensis</name>
    <dbReference type="NCBI Taxonomy" id="673862"/>
    <lineage>
        <taxon>Bacteria</taxon>
        <taxon>Candidatus Babelota</taxon>
        <taxon>Candidatus Babeliae</taxon>
        <taxon>Candidatus Babeliales</taxon>
        <taxon>Candidatus Babeliaceae</taxon>
        <taxon>Candidatus Babela</taxon>
    </lineage>
</organism>
<dbReference type="Proteomes" id="UP000018769">
    <property type="component" value="Chromosome I"/>
</dbReference>
<keyword evidence="2" id="KW-1185">Reference proteome</keyword>
<dbReference type="HOGENOM" id="CLU_2877351_0_0_7"/>
<evidence type="ECO:0000313" key="1">
    <source>
        <dbReference type="EMBL" id="CDK30459.1"/>
    </source>
</evidence>
<dbReference type="AlphaFoldDB" id="V6DFY7"/>
<protein>
    <submittedName>
        <fullName evidence="1">Uncharacterized protein</fullName>
    </submittedName>
</protein>
<dbReference type="RefSeq" id="WP_023791613.1">
    <property type="nucleotide sequence ID" value="NC_023003.1"/>
</dbReference>
<dbReference type="STRING" id="673862.BABL1_gene_559"/>
<evidence type="ECO:0000313" key="2">
    <source>
        <dbReference type="Proteomes" id="UP000018769"/>
    </source>
</evidence>
<name>V6DFY7_9BACT</name>
<gene>
    <name evidence="1" type="ORF">BABL1_gene_559</name>
</gene>
<dbReference type="EMBL" id="HG793133">
    <property type="protein sequence ID" value="CDK30459.1"/>
    <property type="molecule type" value="Genomic_DNA"/>
</dbReference>
<proteinExistence type="predicted"/>
<accession>V6DFY7</accession>